<keyword evidence="3" id="KW-0498">Mitosis</keyword>
<evidence type="ECO:0000256" key="5">
    <source>
        <dbReference type="ARBA" id="ARBA00023306"/>
    </source>
</evidence>
<accession>A0A0G4J7Q3</accession>
<keyword evidence="2" id="KW-0132">Cell division</keyword>
<feature type="domain" description="Anaphase-promoting complex subunit 4-like WD40" evidence="6">
    <location>
        <begin position="24"/>
        <end position="52"/>
    </location>
</feature>
<dbReference type="EMBL" id="CDSF01000152">
    <property type="protein sequence ID" value="CEP03603.1"/>
    <property type="molecule type" value="Genomic_DNA"/>
</dbReference>
<dbReference type="GO" id="GO:0031145">
    <property type="term" value="P:anaphase-promoting complex-dependent catabolic process"/>
    <property type="evidence" value="ECO:0007669"/>
    <property type="project" value="InterPro"/>
</dbReference>
<evidence type="ECO:0000256" key="3">
    <source>
        <dbReference type="ARBA" id="ARBA00022776"/>
    </source>
</evidence>
<dbReference type="AlphaFoldDB" id="A0A0G4J7Q3"/>
<dbReference type="GO" id="GO:0034399">
    <property type="term" value="C:nuclear periphery"/>
    <property type="evidence" value="ECO:0007669"/>
    <property type="project" value="TreeGrafter"/>
</dbReference>
<evidence type="ECO:0000256" key="2">
    <source>
        <dbReference type="ARBA" id="ARBA00022618"/>
    </source>
</evidence>
<dbReference type="OrthoDB" id="2110451at2759"/>
<reference evidence="8 9" key="1">
    <citation type="submission" date="2015-02" db="EMBL/GenBank/DDBJ databases">
        <authorList>
            <person name="Chooi Y.-H."/>
        </authorList>
    </citation>
    <scope>NUCLEOTIDE SEQUENCE [LARGE SCALE GENOMIC DNA]</scope>
    <source>
        <strain evidence="8">E3</strain>
    </source>
</reference>
<dbReference type="Proteomes" id="UP000039324">
    <property type="component" value="Unassembled WGS sequence"/>
</dbReference>
<dbReference type="GO" id="GO:0051301">
    <property type="term" value="P:cell division"/>
    <property type="evidence" value="ECO:0007669"/>
    <property type="project" value="UniProtKB-KW"/>
</dbReference>
<sequence length="523" mass="57055">MPPPGSSSFTCELDKALPSDLCLMAWCPTMDLIAMVLADGTLDVRRLSWQRLPAFDVVGLHASPDLRRVCAVVRARTPRTDVALHVAVDVGIVRRRHRQIRLLAVQAEQVAFLLAYLAECTGVWRRLWTDARRALDLKVATLADLLSDHDEGGSVGDALLALLVSGHPGQSAMLQYLTHVTGPAVARLHKTWQATVAKLADVARRNLVRGAEELVLRLTELRGLARVLADDNGDDDIGLDVDLLADLVARAGRVIDAARDLQDVLSAAYDNFRHFLQWLTTTANRVSDEGTDLDIVSPVDVHRAAAFISDDLDTDRVLAALDKVDVDAVKDTWQSFRGLPAAAISRRLSVSQATPLFRLTEHDPLASFAMSSSTAGQHLLAFLHHSRVVVLKGDHDRGLAAHAVVPHAATRVSFYNSGCLALLCDAEGRVGCRLVLAALDSVHFHPHHDHAASKRHVVDVVKDVHGYPLECVRSRTFPHASGHHFAVCGTRGVVAVLSGSRRVLVIDTENDEEFDDDEDMQDA</sequence>
<keyword evidence="5" id="KW-0131">Cell cycle</keyword>
<dbReference type="Pfam" id="PF12894">
    <property type="entry name" value="ANAPC4_WD40"/>
    <property type="match status" value="1"/>
</dbReference>
<name>A0A0G4J7Q3_PLABS</name>
<evidence type="ECO:0000259" key="6">
    <source>
        <dbReference type="Pfam" id="PF12894"/>
    </source>
</evidence>
<dbReference type="Pfam" id="PF12896">
    <property type="entry name" value="ANAPC4"/>
    <property type="match status" value="1"/>
</dbReference>
<dbReference type="InterPro" id="IPR024789">
    <property type="entry name" value="APC4"/>
</dbReference>
<evidence type="ECO:0000259" key="7">
    <source>
        <dbReference type="Pfam" id="PF12896"/>
    </source>
</evidence>
<dbReference type="GO" id="GO:0005680">
    <property type="term" value="C:anaphase-promoting complex"/>
    <property type="evidence" value="ECO:0007669"/>
    <property type="project" value="InterPro"/>
</dbReference>
<dbReference type="InterPro" id="IPR024790">
    <property type="entry name" value="APC4_long_dom"/>
</dbReference>
<keyword evidence="9" id="KW-1185">Reference proteome</keyword>
<protein>
    <recommendedName>
        <fullName evidence="1">Anaphase-promoting complex subunit 4</fullName>
    </recommendedName>
</protein>
<dbReference type="InterPro" id="IPR024977">
    <property type="entry name" value="Apc4-like_WD40_dom"/>
</dbReference>
<dbReference type="PANTHER" id="PTHR13260">
    <property type="entry name" value="ANAPHASE PROMOTING COMPLEX SUBUNIT 4 APC4"/>
    <property type="match status" value="1"/>
</dbReference>
<keyword evidence="4" id="KW-0833">Ubl conjugation pathway</keyword>
<evidence type="ECO:0000313" key="8">
    <source>
        <dbReference type="EMBL" id="CEP03603.1"/>
    </source>
</evidence>
<dbReference type="PANTHER" id="PTHR13260:SF0">
    <property type="entry name" value="ANAPHASE-PROMOTING COMPLEX SUBUNIT 4"/>
    <property type="match status" value="1"/>
</dbReference>
<dbReference type="GO" id="GO:0070979">
    <property type="term" value="P:protein K11-linked ubiquitination"/>
    <property type="evidence" value="ECO:0007669"/>
    <property type="project" value="TreeGrafter"/>
</dbReference>
<evidence type="ECO:0000313" key="9">
    <source>
        <dbReference type="Proteomes" id="UP000039324"/>
    </source>
</evidence>
<evidence type="ECO:0000256" key="4">
    <source>
        <dbReference type="ARBA" id="ARBA00022786"/>
    </source>
</evidence>
<evidence type="ECO:0000256" key="1">
    <source>
        <dbReference type="ARBA" id="ARBA00016067"/>
    </source>
</evidence>
<proteinExistence type="predicted"/>
<organism evidence="8 9">
    <name type="scientific">Plasmodiophora brassicae</name>
    <name type="common">Clubroot disease agent</name>
    <dbReference type="NCBI Taxonomy" id="37360"/>
    <lineage>
        <taxon>Eukaryota</taxon>
        <taxon>Sar</taxon>
        <taxon>Rhizaria</taxon>
        <taxon>Endomyxa</taxon>
        <taxon>Phytomyxea</taxon>
        <taxon>Plasmodiophorida</taxon>
        <taxon>Plasmodiophoridae</taxon>
        <taxon>Plasmodiophora</taxon>
    </lineage>
</organism>
<feature type="domain" description="Anaphase-promoting complex subunit 4 long" evidence="7">
    <location>
        <begin position="86"/>
        <end position="289"/>
    </location>
</feature>
<gene>
    <name evidence="8" type="ORF">PBRA_009488</name>
</gene>